<dbReference type="InterPro" id="IPR037185">
    <property type="entry name" value="EmrE-like"/>
</dbReference>
<feature type="transmembrane region" description="Helical" evidence="1">
    <location>
        <begin position="209"/>
        <end position="230"/>
    </location>
</feature>
<dbReference type="GO" id="GO:0016020">
    <property type="term" value="C:membrane"/>
    <property type="evidence" value="ECO:0007669"/>
    <property type="project" value="InterPro"/>
</dbReference>
<sequence>MANKLRATLNGILLALVVALTNSGDVLFTSAATEFLTFREVTAFAGMLLLPMVVFMHRKNGTELPPNRAETFHILCAGFFMALSHILENHGVAMATAGDVMALQASEIVFCGIFGSFFLKEPFGWEEIGLCVFVFFGQQLILRPPYLFPIEGNANGTDAIFGDVSQVAWSDLSKSAFFGKLYAIASAVSVALGYIFIRKLSEKKGYFSLILLTHAFVQTTISTATCAWYSEWTIPSSADVIAVTFLASCFGVIAVVSTIEALSFDCVLIVNVIVNLDTPITYVFENVVTIKPHQKYYWLSWVGGAIITITIIAYVIVRGYFDQHENDKDGQPNRRDEYAEIVHEQRK</sequence>
<protein>
    <recommendedName>
        <fullName evidence="3">EamA domain-containing protein</fullName>
    </recommendedName>
</protein>
<dbReference type="Pfam" id="PF00892">
    <property type="entry name" value="EamA"/>
    <property type="match status" value="1"/>
</dbReference>
<feature type="transmembrane region" description="Helical" evidence="1">
    <location>
        <begin position="93"/>
        <end position="118"/>
    </location>
</feature>
<feature type="transmembrane region" description="Helical" evidence="1">
    <location>
        <begin position="296"/>
        <end position="317"/>
    </location>
</feature>
<dbReference type="PANTHER" id="PTHR22911">
    <property type="entry name" value="ACYL-MALONYL CONDENSING ENZYME-RELATED"/>
    <property type="match status" value="1"/>
</dbReference>
<feature type="transmembrane region" description="Helical" evidence="1">
    <location>
        <begin position="125"/>
        <end position="142"/>
    </location>
</feature>
<feature type="transmembrane region" description="Helical" evidence="1">
    <location>
        <begin position="69"/>
        <end position="87"/>
    </location>
</feature>
<feature type="transmembrane region" description="Helical" evidence="1">
    <location>
        <begin position="41"/>
        <end position="57"/>
    </location>
</feature>
<dbReference type="EMBL" id="MRZV01000054">
    <property type="protein sequence ID" value="PIK60522.1"/>
    <property type="molecule type" value="Genomic_DNA"/>
</dbReference>
<evidence type="ECO:0000259" key="3">
    <source>
        <dbReference type="Pfam" id="PF00892"/>
    </source>
</evidence>
<proteinExistence type="predicted"/>
<keyword evidence="1" id="KW-0812">Transmembrane</keyword>
<feature type="domain" description="EamA" evidence="3">
    <location>
        <begin position="10"/>
        <end position="141"/>
    </location>
</feature>
<keyword evidence="1" id="KW-1133">Transmembrane helix</keyword>
<gene>
    <name evidence="4" type="ORF">BSL78_02549</name>
</gene>
<feature type="transmembrane region" description="Helical" evidence="1">
    <location>
        <begin position="266"/>
        <end position="284"/>
    </location>
</feature>
<dbReference type="SUPFAM" id="SSF103481">
    <property type="entry name" value="Multidrug resistance efflux transporter EmrE"/>
    <property type="match status" value="1"/>
</dbReference>
<dbReference type="Proteomes" id="UP000230750">
    <property type="component" value="Unassembled WGS sequence"/>
</dbReference>
<keyword evidence="5" id="KW-1185">Reference proteome</keyword>
<comment type="caution">
    <text evidence="4">The sequence shown here is derived from an EMBL/GenBank/DDBJ whole genome shotgun (WGS) entry which is preliminary data.</text>
</comment>
<evidence type="ECO:0000313" key="5">
    <source>
        <dbReference type="Proteomes" id="UP000230750"/>
    </source>
</evidence>
<organism evidence="4 5">
    <name type="scientific">Stichopus japonicus</name>
    <name type="common">Sea cucumber</name>
    <dbReference type="NCBI Taxonomy" id="307972"/>
    <lineage>
        <taxon>Eukaryota</taxon>
        <taxon>Metazoa</taxon>
        <taxon>Echinodermata</taxon>
        <taxon>Eleutherozoa</taxon>
        <taxon>Echinozoa</taxon>
        <taxon>Holothuroidea</taxon>
        <taxon>Aspidochirotacea</taxon>
        <taxon>Aspidochirotida</taxon>
        <taxon>Stichopodidae</taxon>
        <taxon>Apostichopus</taxon>
    </lineage>
</organism>
<name>A0A2G8LJY2_STIJA</name>
<accession>A0A2G8LJY2</accession>
<evidence type="ECO:0000256" key="1">
    <source>
        <dbReference type="SAM" id="Phobius"/>
    </source>
</evidence>
<feature type="transmembrane region" description="Helical" evidence="1">
    <location>
        <begin position="177"/>
        <end position="197"/>
    </location>
</feature>
<keyword evidence="2" id="KW-0732">Signal</keyword>
<feature type="transmembrane region" description="Helical" evidence="1">
    <location>
        <begin position="236"/>
        <end position="259"/>
    </location>
</feature>
<dbReference type="InterPro" id="IPR000620">
    <property type="entry name" value="EamA_dom"/>
</dbReference>
<feature type="chain" id="PRO_5013573882" description="EamA domain-containing protein" evidence="2">
    <location>
        <begin position="24"/>
        <end position="347"/>
    </location>
</feature>
<evidence type="ECO:0000256" key="2">
    <source>
        <dbReference type="SAM" id="SignalP"/>
    </source>
</evidence>
<evidence type="ECO:0000313" key="4">
    <source>
        <dbReference type="EMBL" id="PIK60522.1"/>
    </source>
</evidence>
<reference evidence="4 5" key="1">
    <citation type="journal article" date="2017" name="PLoS Biol.">
        <title>The sea cucumber genome provides insights into morphological evolution and visceral regeneration.</title>
        <authorList>
            <person name="Zhang X."/>
            <person name="Sun L."/>
            <person name="Yuan J."/>
            <person name="Sun Y."/>
            <person name="Gao Y."/>
            <person name="Zhang L."/>
            <person name="Li S."/>
            <person name="Dai H."/>
            <person name="Hamel J.F."/>
            <person name="Liu C."/>
            <person name="Yu Y."/>
            <person name="Liu S."/>
            <person name="Lin W."/>
            <person name="Guo K."/>
            <person name="Jin S."/>
            <person name="Xu P."/>
            <person name="Storey K.B."/>
            <person name="Huan P."/>
            <person name="Zhang T."/>
            <person name="Zhou Y."/>
            <person name="Zhang J."/>
            <person name="Lin C."/>
            <person name="Li X."/>
            <person name="Xing L."/>
            <person name="Huo D."/>
            <person name="Sun M."/>
            <person name="Wang L."/>
            <person name="Mercier A."/>
            <person name="Li F."/>
            <person name="Yang H."/>
            <person name="Xiang J."/>
        </authorList>
    </citation>
    <scope>NUCLEOTIDE SEQUENCE [LARGE SCALE GENOMIC DNA]</scope>
    <source>
        <strain evidence="4">Shaxun</strain>
        <tissue evidence="4">Muscle</tissue>
    </source>
</reference>
<keyword evidence="1" id="KW-0472">Membrane</keyword>
<dbReference type="AlphaFoldDB" id="A0A2G8LJY2"/>
<feature type="signal peptide" evidence="2">
    <location>
        <begin position="1"/>
        <end position="23"/>
    </location>
</feature>